<dbReference type="PANTHER" id="PTHR12788">
    <property type="entry name" value="PROTEIN-TYROSINE SULFOTRANSFERASE 2"/>
    <property type="match status" value="1"/>
</dbReference>
<dbReference type="Pfam" id="PF13432">
    <property type="entry name" value="TPR_16"/>
    <property type="match status" value="2"/>
</dbReference>
<evidence type="ECO:0000256" key="2">
    <source>
        <dbReference type="PROSITE-ProRule" id="PRU00339"/>
    </source>
</evidence>
<dbReference type="AlphaFoldDB" id="A0A9E5JUR8"/>
<keyword evidence="4" id="KW-1185">Reference proteome</keyword>
<dbReference type="PANTHER" id="PTHR12788:SF10">
    <property type="entry name" value="PROTEIN-TYROSINE SULFOTRANSFERASE"/>
    <property type="match status" value="1"/>
</dbReference>
<keyword evidence="1" id="KW-0808">Transferase</keyword>
<evidence type="ECO:0000313" key="3">
    <source>
        <dbReference type="EMBL" id="NHO65836.1"/>
    </source>
</evidence>
<dbReference type="Gene3D" id="1.25.40.10">
    <property type="entry name" value="Tetratricopeptide repeat domain"/>
    <property type="match status" value="2"/>
</dbReference>
<dbReference type="InterPro" id="IPR019734">
    <property type="entry name" value="TPR_rpt"/>
</dbReference>
<keyword evidence="2" id="KW-0802">TPR repeat</keyword>
<name>A0A9E5JUR8_9GAMM</name>
<feature type="repeat" description="TPR" evidence="2">
    <location>
        <begin position="116"/>
        <end position="149"/>
    </location>
</feature>
<sequence length="546" mass="61517">MTDKSTSEQDQVFSQQVQKAQHLLDAGKFDDAAIVCVSLAKTYPGQGICWLLLSTVSLALKKLPLAVDAALRAVQNEPNNPQYFMQVARCYLTNQDWQQARKALNYAQNIQSEKAPDLLTQLGTLLFEANQLDDALACYNQALQKDARHIASLYNRAAVRRFSGDNQGAEQDYRELLQQQPGDFEACHNLLQLRRYTRQDAMLALIDRCSELNPGNWRAQVQLGYARGKYLEDTKDYSGAFDAYANAATVKRQNSPYQLEKSLELMSRLPSAFDNHVQLTGVGHGAGEGSALSQSPEPIFVVGLPRTGTTLVERIISSHSEVVSGGELNSLPLALMESMGLNCFTDPFSITIDQCLSIKPEQYRYIHDRYLQLSLDRLGANTDTHYFLDKLPFNALYIGYILAAFPKAKILHLDRHPMDTAWSNFKMLFNHGYGYSYDLQALGAYIIAHQQMMDAWKSRFPENIYSVKYEALVQAPDQNIQRMLQHCQLAPERSCFEFHNNQAASQTASASQIRQPIYQSAAGHWKHFEPQLSSLKQMFTEAGLNI</sequence>
<dbReference type="Proteomes" id="UP000787472">
    <property type="component" value="Unassembled WGS sequence"/>
</dbReference>
<dbReference type="InterPro" id="IPR011990">
    <property type="entry name" value="TPR-like_helical_dom_sf"/>
</dbReference>
<dbReference type="GO" id="GO:0008476">
    <property type="term" value="F:protein-tyrosine sulfotransferase activity"/>
    <property type="evidence" value="ECO:0007669"/>
    <property type="project" value="InterPro"/>
</dbReference>
<proteinExistence type="predicted"/>
<dbReference type="SUPFAM" id="SSF52540">
    <property type="entry name" value="P-loop containing nucleoside triphosphate hydrolases"/>
    <property type="match status" value="1"/>
</dbReference>
<dbReference type="EMBL" id="JAAONZ010000006">
    <property type="protein sequence ID" value="NHO65836.1"/>
    <property type="molecule type" value="Genomic_DNA"/>
</dbReference>
<accession>A0A9E5JUR8</accession>
<evidence type="ECO:0000313" key="4">
    <source>
        <dbReference type="Proteomes" id="UP000787472"/>
    </source>
</evidence>
<protein>
    <submittedName>
        <fullName evidence="3">Tetratricopeptide repeat protein</fullName>
    </submittedName>
</protein>
<dbReference type="SUPFAM" id="SSF48452">
    <property type="entry name" value="TPR-like"/>
    <property type="match status" value="1"/>
</dbReference>
<comment type="caution">
    <text evidence="3">The sequence shown here is derived from an EMBL/GenBank/DDBJ whole genome shotgun (WGS) entry which is preliminary data.</text>
</comment>
<dbReference type="SUPFAM" id="SSF81901">
    <property type="entry name" value="HCP-like"/>
    <property type="match status" value="1"/>
</dbReference>
<dbReference type="InterPro" id="IPR027417">
    <property type="entry name" value="P-loop_NTPase"/>
</dbReference>
<dbReference type="Pfam" id="PF13469">
    <property type="entry name" value="Sulfotransfer_3"/>
    <property type="match status" value="1"/>
</dbReference>
<dbReference type="PROSITE" id="PS50005">
    <property type="entry name" value="TPR"/>
    <property type="match status" value="1"/>
</dbReference>
<dbReference type="InterPro" id="IPR026634">
    <property type="entry name" value="TPST-like"/>
</dbReference>
<dbReference type="SMART" id="SM00028">
    <property type="entry name" value="TPR"/>
    <property type="match status" value="5"/>
</dbReference>
<dbReference type="RefSeq" id="WP_167185551.1">
    <property type="nucleotide sequence ID" value="NZ_JAAONZ010000006.1"/>
</dbReference>
<gene>
    <name evidence="3" type="ORF">G8770_09810</name>
</gene>
<evidence type="ECO:0000256" key="1">
    <source>
        <dbReference type="ARBA" id="ARBA00022679"/>
    </source>
</evidence>
<reference evidence="3" key="1">
    <citation type="submission" date="2020-03" db="EMBL/GenBank/DDBJ databases">
        <authorList>
            <person name="Guo F."/>
        </authorList>
    </citation>
    <scope>NUCLEOTIDE SEQUENCE</scope>
    <source>
        <strain evidence="3">JCM 30134</strain>
    </source>
</reference>
<dbReference type="Gene3D" id="3.40.50.300">
    <property type="entry name" value="P-loop containing nucleotide triphosphate hydrolases"/>
    <property type="match status" value="1"/>
</dbReference>
<organism evidence="3 4">
    <name type="scientific">Pseudomaricurvus hydrocarbonicus</name>
    <dbReference type="NCBI Taxonomy" id="1470433"/>
    <lineage>
        <taxon>Bacteria</taxon>
        <taxon>Pseudomonadati</taxon>
        <taxon>Pseudomonadota</taxon>
        <taxon>Gammaproteobacteria</taxon>
        <taxon>Cellvibrionales</taxon>
        <taxon>Cellvibrionaceae</taxon>
        <taxon>Pseudomaricurvus</taxon>
    </lineage>
</organism>